<feature type="compositionally biased region" description="Basic and acidic residues" evidence="1">
    <location>
        <begin position="425"/>
        <end position="436"/>
    </location>
</feature>
<feature type="region of interest" description="Disordered" evidence="1">
    <location>
        <begin position="168"/>
        <end position="210"/>
    </location>
</feature>
<evidence type="ECO:0000313" key="3">
    <source>
        <dbReference type="Proteomes" id="UP000077069"/>
    </source>
</evidence>
<evidence type="ECO:0000256" key="1">
    <source>
        <dbReference type="SAM" id="MobiDB-lite"/>
    </source>
</evidence>
<evidence type="ECO:0000313" key="2">
    <source>
        <dbReference type="EMBL" id="OAG05112.1"/>
    </source>
</evidence>
<sequence length="456" mass="48589">MNQGRRVGGVVGWGAVVVVREIVWRGGRGRTGSSGPRRRLQVRKAGSAVQTRGLGAAGQGMGGLGAASDSRRGAVRCGAALADVLEGAWRMLRVEKEARMGDPEDWKRKGGEGCGGRAITLLFRARTPKAAHGLGFVPALARCGLLGPRWAEADRRASRALARGRGRRRRLWRGAARERGRPDGSQGRTQAQTPTQHDEQPRAAKRAPARGACVQRRTVPLCCAAAAALCFGRRRAGVRDWAGMGSAAAQLQQLEWRFVRAERAKLSGKTLLMRESPPPLATCTREACTIRLASLRQTAHRPPHASAHRSNPGLPPPTSPSTCWIHPPPRLPAGSPATTRRRCAPCALPRCCSTPHPFAQRCAHRPGPTPAGRSHAAALLPCCRPPSFCPTSQPAVRVVAWCRRPACSVHSARLGAVSARPFAHAHPDPQDEDARRPPGPPGLRGQPAASRSLGGG</sequence>
<accession>A0A177CDW7</accession>
<dbReference type="RefSeq" id="XP_018035477.1">
    <property type="nucleotide sequence ID" value="XM_018180274.1"/>
</dbReference>
<keyword evidence="3" id="KW-1185">Reference proteome</keyword>
<dbReference type="AlphaFoldDB" id="A0A177CDW7"/>
<feature type="region of interest" description="Disordered" evidence="1">
    <location>
        <begin position="299"/>
        <end position="336"/>
    </location>
</feature>
<dbReference type="InParanoid" id="A0A177CDW7"/>
<name>A0A177CDW7_9PLEO</name>
<gene>
    <name evidence="2" type="ORF">CC84DRAFT_1177211</name>
</gene>
<proteinExistence type="predicted"/>
<organism evidence="2 3">
    <name type="scientific">Paraphaeosphaeria sporulosa</name>
    <dbReference type="NCBI Taxonomy" id="1460663"/>
    <lineage>
        <taxon>Eukaryota</taxon>
        <taxon>Fungi</taxon>
        <taxon>Dikarya</taxon>
        <taxon>Ascomycota</taxon>
        <taxon>Pezizomycotina</taxon>
        <taxon>Dothideomycetes</taxon>
        <taxon>Pleosporomycetidae</taxon>
        <taxon>Pleosporales</taxon>
        <taxon>Massarineae</taxon>
        <taxon>Didymosphaeriaceae</taxon>
        <taxon>Paraphaeosphaeria</taxon>
    </lineage>
</organism>
<dbReference type="EMBL" id="KV441553">
    <property type="protein sequence ID" value="OAG05112.1"/>
    <property type="molecule type" value="Genomic_DNA"/>
</dbReference>
<protein>
    <submittedName>
        <fullName evidence="2">Uncharacterized protein</fullName>
    </submittedName>
</protein>
<dbReference type="Proteomes" id="UP000077069">
    <property type="component" value="Unassembled WGS sequence"/>
</dbReference>
<dbReference type="GeneID" id="28763760"/>
<feature type="region of interest" description="Disordered" evidence="1">
    <location>
        <begin position="422"/>
        <end position="456"/>
    </location>
</feature>
<feature type="compositionally biased region" description="Polar residues" evidence="1">
    <location>
        <begin position="186"/>
        <end position="195"/>
    </location>
</feature>
<dbReference type="OrthoDB" id="10673331at2759"/>
<reference evidence="2 3" key="1">
    <citation type="submission" date="2016-05" db="EMBL/GenBank/DDBJ databases">
        <title>Comparative analysis of secretome profiles of manganese(II)-oxidizing ascomycete fungi.</title>
        <authorList>
            <consortium name="DOE Joint Genome Institute"/>
            <person name="Zeiner C.A."/>
            <person name="Purvine S.O."/>
            <person name="Zink E.M."/>
            <person name="Wu S."/>
            <person name="Pasa-Tolic L."/>
            <person name="Chaput D.L."/>
            <person name="Haridas S."/>
            <person name="Grigoriev I.V."/>
            <person name="Santelli C.M."/>
            <person name="Hansel C.M."/>
        </authorList>
    </citation>
    <scope>NUCLEOTIDE SEQUENCE [LARGE SCALE GENOMIC DNA]</scope>
    <source>
        <strain evidence="2 3">AP3s5-JAC2a</strain>
    </source>
</reference>